<dbReference type="InterPro" id="IPR036612">
    <property type="entry name" value="KH_dom_type_1_sf"/>
</dbReference>
<dbReference type="SUPFAM" id="SSF50249">
    <property type="entry name" value="Nucleic acid-binding proteins"/>
    <property type="match status" value="1"/>
</dbReference>
<evidence type="ECO:0000256" key="4">
    <source>
        <dbReference type="ARBA" id="ARBA00022490"/>
    </source>
</evidence>
<evidence type="ECO:0000256" key="8">
    <source>
        <dbReference type="ARBA" id="ARBA00023242"/>
    </source>
</evidence>
<dbReference type="GO" id="GO:0034475">
    <property type="term" value="P:U4 snRNA 3'-end processing"/>
    <property type="evidence" value="ECO:0007669"/>
    <property type="project" value="TreeGrafter"/>
</dbReference>
<dbReference type="InterPro" id="IPR004088">
    <property type="entry name" value="KH_dom_type_1"/>
</dbReference>
<comment type="subcellular location">
    <subcellularLocation>
        <location evidence="1">Cytoplasm</location>
    </subcellularLocation>
    <subcellularLocation>
        <location evidence="2">Nucleus</location>
        <location evidence="2">Nucleolus</location>
    </subcellularLocation>
</comment>
<dbReference type="GO" id="GO:0005730">
    <property type="term" value="C:nucleolus"/>
    <property type="evidence" value="ECO:0007669"/>
    <property type="project" value="UniProtKB-SubCell"/>
</dbReference>
<comment type="similarity">
    <text evidence="3">Belongs to the RRP40 family.</text>
</comment>
<dbReference type="PANTHER" id="PTHR21321:SF1">
    <property type="entry name" value="EXOSOME COMPLEX COMPONENT RRP40"/>
    <property type="match status" value="1"/>
</dbReference>
<dbReference type="GO" id="GO:0000177">
    <property type="term" value="C:cytoplasmic exosome (RNase complex)"/>
    <property type="evidence" value="ECO:0007669"/>
    <property type="project" value="TreeGrafter"/>
</dbReference>
<dbReference type="GO" id="GO:0071034">
    <property type="term" value="P:CUT catabolic process"/>
    <property type="evidence" value="ECO:0007669"/>
    <property type="project" value="TreeGrafter"/>
</dbReference>
<evidence type="ECO:0000313" key="13">
    <source>
        <dbReference type="Proteomes" id="UP001249851"/>
    </source>
</evidence>
<reference evidence="12" key="1">
    <citation type="journal article" date="2023" name="G3 (Bethesda)">
        <title>Whole genome assembly and annotation of the endangered Caribbean coral Acropora cervicornis.</title>
        <authorList>
            <person name="Selwyn J.D."/>
            <person name="Vollmer S.V."/>
        </authorList>
    </citation>
    <scope>NUCLEOTIDE SEQUENCE</scope>
    <source>
        <strain evidence="12">K2</strain>
    </source>
</reference>
<dbReference type="CDD" id="cd22526">
    <property type="entry name" value="KH-I_Rrp40"/>
    <property type="match status" value="1"/>
</dbReference>
<protein>
    <recommendedName>
        <fullName evidence="10">Exosome complex component RRP40</fullName>
    </recommendedName>
    <alternativeName>
        <fullName evidence="9">Ribosomal RNA-processing protein 40</fullName>
    </alternativeName>
</protein>
<keyword evidence="6" id="KW-0271">Exosome</keyword>
<name>A0AAD9QY03_ACRCE</name>
<proteinExistence type="inferred from homology"/>
<evidence type="ECO:0000313" key="12">
    <source>
        <dbReference type="EMBL" id="KAK2569594.1"/>
    </source>
</evidence>
<keyword evidence="7" id="KW-0694">RNA-binding</keyword>
<dbReference type="Gene3D" id="2.40.50.100">
    <property type="match status" value="1"/>
</dbReference>
<dbReference type="Gene3D" id="3.30.1370.10">
    <property type="entry name" value="K Homology domain, type 1"/>
    <property type="match status" value="1"/>
</dbReference>
<keyword evidence="5" id="KW-0698">rRNA processing</keyword>
<dbReference type="GO" id="GO:0071051">
    <property type="term" value="P:poly(A)-dependent snoRNA 3'-end processing"/>
    <property type="evidence" value="ECO:0007669"/>
    <property type="project" value="TreeGrafter"/>
</dbReference>
<dbReference type="EMBL" id="JARQWQ010000009">
    <property type="protein sequence ID" value="KAK2569594.1"/>
    <property type="molecule type" value="Genomic_DNA"/>
</dbReference>
<evidence type="ECO:0000256" key="6">
    <source>
        <dbReference type="ARBA" id="ARBA00022835"/>
    </source>
</evidence>
<dbReference type="InterPro" id="IPR012340">
    <property type="entry name" value="NA-bd_OB-fold"/>
</dbReference>
<accession>A0AAD9QY03</accession>
<keyword evidence="4" id="KW-0963">Cytoplasm</keyword>
<dbReference type="Proteomes" id="UP001249851">
    <property type="component" value="Unassembled WGS sequence"/>
</dbReference>
<evidence type="ECO:0000259" key="11">
    <source>
        <dbReference type="Pfam" id="PF15985"/>
    </source>
</evidence>
<dbReference type="GO" id="GO:0000467">
    <property type="term" value="P:exonucleolytic trimming to generate mature 3'-end of 5.8S rRNA from tricistronic rRNA transcript (SSU-rRNA, 5.8S rRNA, LSU-rRNA)"/>
    <property type="evidence" value="ECO:0007669"/>
    <property type="project" value="TreeGrafter"/>
</dbReference>
<dbReference type="SUPFAM" id="SSF110324">
    <property type="entry name" value="Ribosomal L27 protein-like"/>
    <property type="match status" value="1"/>
</dbReference>
<dbReference type="InterPro" id="IPR049469">
    <property type="entry name" value="RRP40_KH-I"/>
</dbReference>
<evidence type="ECO:0000256" key="3">
    <source>
        <dbReference type="ARBA" id="ARBA00007841"/>
    </source>
</evidence>
<evidence type="ECO:0000256" key="2">
    <source>
        <dbReference type="ARBA" id="ARBA00004604"/>
    </source>
</evidence>
<gene>
    <name evidence="12" type="ORF">P5673_005421</name>
</gene>
<dbReference type="InterPro" id="IPR026699">
    <property type="entry name" value="Exosome_RNA_bind1/RRP40/RRP4"/>
</dbReference>
<dbReference type="GO" id="GO:0000176">
    <property type="term" value="C:nuclear exosome (RNase complex)"/>
    <property type="evidence" value="ECO:0007669"/>
    <property type="project" value="TreeGrafter"/>
</dbReference>
<evidence type="ECO:0000256" key="7">
    <source>
        <dbReference type="ARBA" id="ARBA00022884"/>
    </source>
</evidence>
<dbReference type="SUPFAM" id="SSF54791">
    <property type="entry name" value="Eukaryotic type KH-domain (KH-domain type I)"/>
    <property type="match status" value="1"/>
</dbReference>
<dbReference type="GO" id="GO:0071038">
    <property type="term" value="P:TRAMP-dependent tRNA surveillance pathway"/>
    <property type="evidence" value="ECO:0007669"/>
    <property type="project" value="TreeGrafter"/>
</dbReference>
<dbReference type="Pfam" id="PF21262">
    <property type="entry name" value="RRP40_S1"/>
    <property type="match status" value="1"/>
</dbReference>
<dbReference type="FunFam" id="3.30.1370.10:FF:000038">
    <property type="entry name" value="exosome complex component RRP40"/>
    <property type="match status" value="1"/>
</dbReference>
<dbReference type="GO" id="GO:0071035">
    <property type="term" value="P:nuclear polyadenylation-dependent rRNA catabolic process"/>
    <property type="evidence" value="ECO:0007669"/>
    <property type="project" value="TreeGrafter"/>
</dbReference>
<reference evidence="12" key="2">
    <citation type="journal article" date="2023" name="Science">
        <title>Genomic signatures of disease resistance in endangered staghorn corals.</title>
        <authorList>
            <person name="Vollmer S.V."/>
            <person name="Selwyn J.D."/>
            <person name="Despard B.A."/>
            <person name="Roesel C.L."/>
        </authorList>
    </citation>
    <scope>NUCLEOTIDE SEQUENCE</scope>
    <source>
        <strain evidence="12">K2</strain>
    </source>
</reference>
<keyword evidence="13" id="KW-1185">Reference proteome</keyword>
<dbReference type="CDD" id="cd05790">
    <property type="entry name" value="S1_Rrp40"/>
    <property type="match status" value="1"/>
</dbReference>
<comment type="caution">
    <text evidence="12">The sequence shown here is derived from an EMBL/GenBank/DDBJ whole genome shotgun (WGS) entry which is preliminary data.</text>
</comment>
<dbReference type="FunFam" id="2.40.50.140:FF:000112">
    <property type="entry name" value="Exosome complex component RRP40"/>
    <property type="match status" value="1"/>
</dbReference>
<evidence type="ECO:0000256" key="1">
    <source>
        <dbReference type="ARBA" id="ARBA00004496"/>
    </source>
</evidence>
<dbReference type="PANTHER" id="PTHR21321">
    <property type="entry name" value="PNAS-3 RELATED"/>
    <property type="match status" value="1"/>
</dbReference>
<feature type="domain" description="K Homology" evidence="11">
    <location>
        <begin position="161"/>
        <end position="208"/>
    </location>
</feature>
<keyword evidence="8" id="KW-0539">Nucleus</keyword>
<evidence type="ECO:0000256" key="5">
    <source>
        <dbReference type="ARBA" id="ARBA00022552"/>
    </source>
</evidence>
<dbReference type="Pfam" id="PF15985">
    <property type="entry name" value="KH_6"/>
    <property type="match status" value="1"/>
</dbReference>
<dbReference type="Gene3D" id="2.40.50.140">
    <property type="entry name" value="Nucleic acid-binding proteins"/>
    <property type="match status" value="1"/>
</dbReference>
<organism evidence="12 13">
    <name type="scientific">Acropora cervicornis</name>
    <name type="common">Staghorn coral</name>
    <dbReference type="NCBI Taxonomy" id="6130"/>
    <lineage>
        <taxon>Eukaryota</taxon>
        <taxon>Metazoa</taxon>
        <taxon>Cnidaria</taxon>
        <taxon>Anthozoa</taxon>
        <taxon>Hexacorallia</taxon>
        <taxon>Scleractinia</taxon>
        <taxon>Astrocoeniina</taxon>
        <taxon>Acroporidae</taxon>
        <taxon>Acropora</taxon>
    </lineage>
</organism>
<dbReference type="GO" id="GO:0010468">
    <property type="term" value="P:regulation of gene expression"/>
    <property type="evidence" value="ECO:0007669"/>
    <property type="project" value="UniProtKB-ARBA"/>
</dbReference>
<evidence type="ECO:0000256" key="10">
    <source>
        <dbReference type="ARBA" id="ARBA00069899"/>
    </source>
</evidence>
<dbReference type="GO" id="GO:0003723">
    <property type="term" value="F:RNA binding"/>
    <property type="evidence" value="ECO:0007669"/>
    <property type="project" value="UniProtKB-KW"/>
</dbReference>
<evidence type="ECO:0000256" key="9">
    <source>
        <dbReference type="ARBA" id="ARBA00030615"/>
    </source>
</evidence>
<dbReference type="AlphaFoldDB" id="A0AAD9QY03"/>
<sequence length="240" mass="26104">MADEDVRGSVNRVVMPGDIIGNVADLETSSGKRATLKFGPGLREENGVILAFKAGVLRHRKPATYLIDSNQRRYVPVKEERVIGVVTNRGYDSYKVDIGGSLAASLPNLSFEGATKKNKPNIQIGDIVYARLCVANKDMEPELDCRDVSGKSSGMGQLTGGFMITCSLGLCRKLLSKEFVLLKSLGNYFPFECTVGMNGKVWINASSTSHTIIIANAITNSEYMTNNQVESMVKQIVNGM</sequence>
<dbReference type="InterPro" id="IPR037319">
    <property type="entry name" value="Rrp40_S1"/>
</dbReference>